<organism evidence="2 3">
    <name type="scientific">Trifolium subterraneum</name>
    <name type="common">Subterranean clover</name>
    <dbReference type="NCBI Taxonomy" id="3900"/>
    <lineage>
        <taxon>Eukaryota</taxon>
        <taxon>Viridiplantae</taxon>
        <taxon>Streptophyta</taxon>
        <taxon>Embryophyta</taxon>
        <taxon>Tracheophyta</taxon>
        <taxon>Spermatophyta</taxon>
        <taxon>Magnoliopsida</taxon>
        <taxon>eudicotyledons</taxon>
        <taxon>Gunneridae</taxon>
        <taxon>Pentapetalae</taxon>
        <taxon>rosids</taxon>
        <taxon>fabids</taxon>
        <taxon>Fabales</taxon>
        <taxon>Fabaceae</taxon>
        <taxon>Papilionoideae</taxon>
        <taxon>50 kb inversion clade</taxon>
        <taxon>NPAAA clade</taxon>
        <taxon>Hologalegina</taxon>
        <taxon>IRL clade</taxon>
        <taxon>Trifolieae</taxon>
        <taxon>Trifolium</taxon>
    </lineage>
</organism>
<gene>
    <name evidence="2" type="ORF">TSUD_340110</name>
</gene>
<dbReference type="EMBL" id="DF973172">
    <property type="protein sequence ID" value="GAU17468.1"/>
    <property type="molecule type" value="Genomic_DNA"/>
</dbReference>
<feature type="compositionally biased region" description="Basic and acidic residues" evidence="1">
    <location>
        <begin position="13"/>
        <end position="26"/>
    </location>
</feature>
<accession>A0A2Z6MH84</accession>
<reference evidence="3" key="1">
    <citation type="journal article" date="2017" name="Front. Plant Sci.">
        <title>Climate Clever Clovers: New Paradigm to Reduce the Environmental Footprint of Ruminants by Breeding Low Methanogenic Forages Utilizing Haplotype Variation.</title>
        <authorList>
            <person name="Kaur P."/>
            <person name="Appels R."/>
            <person name="Bayer P.E."/>
            <person name="Keeble-Gagnere G."/>
            <person name="Wang J."/>
            <person name="Hirakawa H."/>
            <person name="Shirasawa K."/>
            <person name="Vercoe P."/>
            <person name="Stefanova K."/>
            <person name="Durmic Z."/>
            <person name="Nichols P."/>
            <person name="Revell C."/>
            <person name="Isobe S.N."/>
            <person name="Edwards D."/>
            <person name="Erskine W."/>
        </authorList>
    </citation>
    <scope>NUCLEOTIDE SEQUENCE [LARGE SCALE GENOMIC DNA]</scope>
    <source>
        <strain evidence="3">cv. Daliak</strain>
    </source>
</reference>
<proteinExistence type="predicted"/>
<sequence>MDVASGLFDPFSDETHELGDDTDADRVGDDSLLLLTLGGDRREKGWKKEQRSVNNRVVDVVVGMEGGLKGDLYKGNEGE</sequence>
<dbReference type="Proteomes" id="UP000242715">
    <property type="component" value="Unassembled WGS sequence"/>
</dbReference>
<evidence type="ECO:0000256" key="1">
    <source>
        <dbReference type="SAM" id="MobiDB-lite"/>
    </source>
</evidence>
<evidence type="ECO:0000313" key="3">
    <source>
        <dbReference type="Proteomes" id="UP000242715"/>
    </source>
</evidence>
<feature type="region of interest" description="Disordered" evidence="1">
    <location>
        <begin position="1"/>
        <end position="26"/>
    </location>
</feature>
<protein>
    <submittedName>
        <fullName evidence="2">Uncharacterized protein</fullName>
    </submittedName>
</protein>
<dbReference type="AlphaFoldDB" id="A0A2Z6MH84"/>
<name>A0A2Z6MH84_TRISU</name>
<keyword evidence="3" id="KW-1185">Reference proteome</keyword>
<evidence type="ECO:0000313" key="2">
    <source>
        <dbReference type="EMBL" id="GAU17468.1"/>
    </source>
</evidence>